<name>A0A4P7NXE0_9GAMM</name>
<dbReference type="AlphaFoldDB" id="A0A4P7NXE0"/>
<accession>A0A4P7NXE0</accession>
<comment type="similarity">
    <text evidence="2">Belongs to the nitroreductase family.</text>
</comment>
<evidence type="ECO:0000259" key="6">
    <source>
        <dbReference type="Pfam" id="PF00881"/>
    </source>
</evidence>
<dbReference type="RefSeq" id="WP_135795100.1">
    <property type="nucleotide sequence ID" value="NZ_CP032096.1"/>
</dbReference>
<evidence type="ECO:0000256" key="5">
    <source>
        <dbReference type="ARBA" id="ARBA00023002"/>
    </source>
</evidence>
<dbReference type="GO" id="GO:0016491">
    <property type="term" value="F:oxidoreductase activity"/>
    <property type="evidence" value="ECO:0007669"/>
    <property type="project" value="UniProtKB-KW"/>
</dbReference>
<gene>
    <name evidence="7" type="primary">nfnB</name>
    <name evidence="7" type="ORF">GHNINEIG_00417</name>
</gene>
<protein>
    <submittedName>
        <fullName evidence="7">Nitroreductase NfnB</fullName>
        <ecNumber evidence="7">1.-.-.-</ecNumber>
    </submittedName>
</protein>
<dbReference type="OrthoDB" id="9784375at2"/>
<dbReference type="PANTHER" id="PTHR43673:SF2">
    <property type="entry name" value="NITROREDUCTASE"/>
    <property type="match status" value="1"/>
</dbReference>
<evidence type="ECO:0000313" key="7">
    <source>
        <dbReference type="EMBL" id="QBZ82387.1"/>
    </source>
</evidence>
<dbReference type="InterPro" id="IPR000415">
    <property type="entry name" value="Nitroreductase-like"/>
</dbReference>
<evidence type="ECO:0000256" key="3">
    <source>
        <dbReference type="ARBA" id="ARBA00022630"/>
    </source>
</evidence>
<comment type="cofactor">
    <cofactor evidence="1">
        <name>FMN</name>
        <dbReference type="ChEBI" id="CHEBI:58210"/>
    </cofactor>
</comment>
<reference evidence="7 8" key="1">
    <citation type="submission" date="2018-08" db="EMBL/GenBank/DDBJ databases">
        <title>Horizontal acquisition of hydrogen conversion ability and other habitat adaptations in Hydrogenovibrio crunogenus strains.</title>
        <authorList>
            <person name="Gonnella G."/>
            <person name="Adam N."/>
            <person name="Perner M."/>
        </authorList>
    </citation>
    <scope>NUCLEOTIDE SEQUENCE [LARGE SCALE GENOMIC DNA]</scope>
    <source>
        <strain evidence="7 8">SP-41</strain>
    </source>
</reference>
<sequence length="223" mass="25532">MTQTVSEAIKARHSARAFLDKAVDEKQIYQILELARRAPSGVNTQPWQVSVVSGQTKQMLEAKMLAQFNAGQRGEMQYQYYPKTWVPPYKQRRVETGKQLYGALNIAREDKDKQKKQWAANYRAFDAPVALFFWMDNVLETGSYLDYGMFLQNIMLLASEQGLATCPQGALGEYPDIVRQTLKVPDDKILVGGMAIGYEDNNHPVNQYRTEREPVESFTQFFD</sequence>
<dbReference type="Pfam" id="PF00881">
    <property type="entry name" value="Nitroreductase"/>
    <property type="match status" value="1"/>
</dbReference>
<evidence type="ECO:0000256" key="2">
    <source>
        <dbReference type="ARBA" id="ARBA00007118"/>
    </source>
</evidence>
<keyword evidence="4" id="KW-0288">FMN</keyword>
<evidence type="ECO:0000256" key="1">
    <source>
        <dbReference type="ARBA" id="ARBA00001917"/>
    </source>
</evidence>
<keyword evidence="8" id="KW-1185">Reference proteome</keyword>
<dbReference type="Proteomes" id="UP000296201">
    <property type="component" value="Chromosome"/>
</dbReference>
<keyword evidence="3" id="KW-0285">Flavoprotein</keyword>
<evidence type="ECO:0000313" key="8">
    <source>
        <dbReference type="Proteomes" id="UP000296201"/>
    </source>
</evidence>
<organism evidence="7 8">
    <name type="scientific">Hydrogenovibrio crunogenus</name>
    <dbReference type="NCBI Taxonomy" id="39765"/>
    <lineage>
        <taxon>Bacteria</taxon>
        <taxon>Pseudomonadati</taxon>
        <taxon>Pseudomonadota</taxon>
        <taxon>Gammaproteobacteria</taxon>
        <taxon>Thiotrichales</taxon>
        <taxon>Piscirickettsiaceae</taxon>
        <taxon>Hydrogenovibrio</taxon>
    </lineage>
</organism>
<dbReference type="InterPro" id="IPR029479">
    <property type="entry name" value="Nitroreductase"/>
</dbReference>
<dbReference type="SUPFAM" id="SSF55469">
    <property type="entry name" value="FMN-dependent nitroreductase-like"/>
    <property type="match status" value="1"/>
</dbReference>
<keyword evidence="5 7" id="KW-0560">Oxidoreductase</keyword>
<dbReference type="EMBL" id="CP032096">
    <property type="protein sequence ID" value="QBZ82387.1"/>
    <property type="molecule type" value="Genomic_DNA"/>
</dbReference>
<proteinExistence type="inferred from homology"/>
<dbReference type="Gene3D" id="3.40.109.10">
    <property type="entry name" value="NADH Oxidase"/>
    <property type="match status" value="1"/>
</dbReference>
<feature type="domain" description="Nitroreductase" evidence="6">
    <location>
        <begin position="9"/>
        <end position="198"/>
    </location>
</feature>
<evidence type="ECO:0000256" key="4">
    <source>
        <dbReference type="ARBA" id="ARBA00022643"/>
    </source>
</evidence>
<dbReference type="CDD" id="cd02136">
    <property type="entry name" value="PnbA_NfnB-like"/>
    <property type="match status" value="1"/>
</dbReference>
<dbReference type="EC" id="1.-.-.-" evidence="7"/>
<dbReference type="PANTHER" id="PTHR43673">
    <property type="entry name" value="NAD(P)H NITROREDUCTASE YDGI-RELATED"/>
    <property type="match status" value="1"/>
</dbReference>